<dbReference type="Proteomes" id="UP000296049">
    <property type="component" value="Unassembled WGS sequence"/>
</dbReference>
<gene>
    <name evidence="1" type="ORF">Anapl_13148</name>
</gene>
<dbReference type="EMBL" id="KB742652">
    <property type="protein sequence ID" value="EOB05897.1"/>
    <property type="molecule type" value="Genomic_DNA"/>
</dbReference>
<proteinExistence type="predicted"/>
<accession>R0K7Z2</accession>
<name>R0K7Z2_ANAPL</name>
<dbReference type="AlphaFoldDB" id="R0K7Z2"/>
<evidence type="ECO:0000313" key="2">
    <source>
        <dbReference type="Proteomes" id="UP000296049"/>
    </source>
</evidence>
<protein>
    <submittedName>
        <fullName evidence="1">Uncharacterized protein</fullName>
    </submittedName>
</protein>
<keyword evidence="2" id="KW-1185">Reference proteome</keyword>
<evidence type="ECO:0000313" key="1">
    <source>
        <dbReference type="EMBL" id="EOB05897.1"/>
    </source>
</evidence>
<sequence length="411" mass="45796">MVKRQMGCPPLPPRRTVSTLVEIRDSLNKRNSQDSWELIQESKRPLPAFIANMGSAYYPSSSPKLLAISDICWAASRSLFVSQFISSVWQPASLPQVEEHIFFQYLTDLRLVITTSLPPFIHPATPPRRSFPPVQVKILCLERQQQDAGAYRHKTFSVVIQDTAGIPAEGSILIVLHPTSAEHNQPKLCQKPMEQVQKKKEDPCFSLWDQGLSKAQCWFYLFDLLKQDLEDFLPFPATSLSELPIYSSLLHGYFILPEQGFSVFMQEIVICAAGAVACGRPDAQLCSKAKVCVLRNLFLIFVAAKEILINVTQTPADSAYLLLQQKLGKLQPAMAEPPPRTQTFHTTTSHDIVPPVFAAGRGTSDSSHLQPCVPATFVPNNIHLPTPKLCCFTTSQRISQNSRSNASVVMH</sequence>
<reference evidence="2" key="1">
    <citation type="journal article" date="2013" name="Nat. Genet.">
        <title>The duck genome and transcriptome provide insight into an avian influenza virus reservoir species.</title>
        <authorList>
            <person name="Huang Y."/>
            <person name="Li Y."/>
            <person name="Burt D.W."/>
            <person name="Chen H."/>
            <person name="Zhang Y."/>
            <person name="Qian W."/>
            <person name="Kim H."/>
            <person name="Gan S."/>
            <person name="Zhao Y."/>
            <person name="Li J."/>
            <person name="Yi K."/>
            <person name="Feng H."/>
            <person name="Zhu P."/>
            <person name="Li B."/>
            <person name="Liu Q."/>
            <person name="Fairley S."/>
            <person name="Magor K.E."/>
            <person name="Du Z."/>
            <person name="Hu X."/>
            <person name="Goodman L."/>
            <person name="Tafer H."/>
            <person name="Vignal A."/>
            <person name="Lee T."/>
            <person name="Kim K.W."/>
            <person name="Sheng Z."/>
            <person name="An Y."/>
            <person name="Searle S."/>
            <person name="Herrero J."/>
            <person name="Groenen M.A."/>
            <person name="Crooijmans R.P."/>
            <person name="Faraut T."/>
            <person name="Cai Q."/>
            <person name="Webster R.G."/>
            <person name="Aldridge J.R."/>
            <person name="Warren W.C."/>
            <person name="Bartschat S."/>
            <person name="Kehr S."/>
            <person name="Marz M."/>
            <person name="Stadler P.F."/>
            <person name="Smith J."/>
            <person name="Kraus R.H."/>
            <person name="Zhao Y."/>
            <person name="Ren L."/>
            <person name="Fei J."/>
            <person name="Morisson M."/>
            <person name="Kaiser P."/>
            <person name="Griffin D.K."/>
            <person name="Rao M."/>
            <person name="Pitel F."/>
            <person name="Wang J."/>
            <person name="Li N."/>
        </authorList>
    </citation>
    <scope>NUCLEOTIDE SEQUENCE [LARGE SCALE GENOMIC DNA]</scope>
</reference>
<organism evidence="1 2">
    <name type="scientific">Anas platyrhynchos</name>
    <name type="common">Mallard</name>
    <name type="synonym">Anas boschas</name>
    <dbReference type="NCBI Taxonomy" id="8839"/>
    <lineage>
        <taxon>Eukaryota</taxon>
        <taxon>Metazoa</taxon>
        <taxon>Chordata</taxon>
        <taxon>Craniata</taxon>
        <taxon>Vertebrata</taxon>
        <taxon>Euteleostomi</taxon>
        <taxon>Archelosauria</taxon>
        <taxon>Archosauria</taxon>
        <taxon>Dinosauria</taxon>
        <taxon>Saurischia</taxon>
        <taxon>Theropoda</taxon>
        <taxon>Coelurosauria</taxon>
        <taxon>Aves</taxon>
        <taxon>Neognathae</taxon>
        <taxon>Galloanserae</taxon>
        <taxon>Anseriformes</taxon>
        <taxon>Anatidae</taxon>
        <taxon>Anatinae</taxon>
        <taxon>Anas</taxon>
    </lineage>
</organism>